<keyword evidence="1" id="KW-1185">Reference proteome</keyword>
<dbReference type="WBParaSite" id="PSU_v2.g15068.t1">
    <property type="protein sequence ID" value="PSU_v2.g15068.t1"/>
    <property type="gene ID" value="PSU_v2.g15068"/>
</dbReference>
<accession>A0A914Y722</accession>
<reference evidence="2" key="1">
    <citation type="submission" date="2022-11" db="UniProtKB">
        <authorList>
            <consortium name="WormBaseParasite"/>
        </authorList>
    </citation>
    <scope>IDENTIFICATION</scope>
</reference>
<proteinExistence type="predicted"/>
<dbReference type="Proteomes" id="UP000887577">
    <property type="component" value="Unplaced"/>
</dbReference>
<name>A0A914Y722_9BILA</name>
<organism evidence="1 2">
    <name type="scientific">Panagrolaimus superbus</name>
    <dbReference type="NCBI Taxonomy" id="310955"/>
    <lineage>
        <taxon>Eukaryota</taxon>
        <taxon>Metazoa</taxon>
        <taxon>Ecdysozoa</taxon>
        <taxon>Nematoda</taxon>
        <taxon>Chromadorea</taxon>
        <taxon>Rhabditida</taxon>
        <taxon>Tylenchina</taxon>
        <taxon>Panagrolaimomorpha</taxon>
        <taxon>Panagrolaimoidea</taxon>
        <taxon>Panagrolaimidae</taxon>
        <taxon>Panagrolaimus</taxon>
    </lineage>
</organism>
<evidence type="ECO:0000313" key="1">
    <source>
        <dbReference type="Proteomes" id="UP000887577"/>
    </source>
</evidence>
<sequence>MDFTGDNSLIYRDLYGLIHINKFFVEDLKEFPRSDDAEMIKDLDVFLDQHYEDSVILFLEPDILERQAHWNFDLRWGKKDLKTIVFDFLNDLTDEIHSIIEEIAYTHFSANCVSVS</sequence>
<protein>
    <submittedName>
        <fullName evidence="2">Uncharacterized protein</fullName>
    </submittedName>
</protein>
<evidence type="ECO:0000313" key="2">
    <source>
        <dbReference type="WBParaSite" id="PSU_v2.g15068.t1"/>
    </source>
</evidence>
<dbReference type="AlphaFoldDB" id="A0A914Y722"/>